<reference evidence="2 3" key="1">
    <citation type="submission" date="2019-07" db="EMBL/GenBank/DDBJ databases">
        <title>The draft genome sequence of Vibrio algivorus M1486.</title>
        <authorList>
            <person name="Meng X."/>
        </authorList>
    </citation>
    <scope>NUCLEOTIDE SEQUENCE [LARGE SCALE GENOMIC DNA]</scope>
    <source>
        <strain evidence="2 3">M1486</strain>
    </source>
</reference>
<comment type="caution">
    <text evidence="2">The sequence shown here is derived from an EMBL/GenBank/DDBJ whole genome shotgun (WGS) entry which is preliminary data.</text>
</comment>
<sequence>MTMQNIAINNLFSKPLNLHAYPVDYFQGKPLPYPLIQANQQVLIETQQALDEAIKAHPLRLITSTLLYQPNGYFPIEPSFDIYPNVTYLMQPQPNKPQSDHLIPTFFGRLNAQLERSFIPDKGRSFSNKPYQAITKRLDVHYTLMVFIFNKSDYRSLGRETGLYRYLRTHIIEAWCQTIGVMGGSFQEKSQWLAIGEQFELNMKKSEDKRKYNAIHHHLTWLAHRTLGDSPITHWRY</sequence>
<proteinExistence type="predicted"/>
<dbReference type="InterPro" id="IPR057271">
    <property type="entry name" value="YagK_YfjJ_C"/>
</dbReference>
<name>A0A557PFK5_9VIBR</name>
<dbReference type="Proteomes" id="UP000319828">
    <property type="component" value="Unassembled WGS sequence"/>
</dbReference>
<gene>
    <name evidence="2" type="ORF">FOF44_02260</name>
</gene>
<dbReference type="RefSeq" id="WP_144387345.1">
    <property type="nucleotide sequence ID" value="NZ_CANNCB010000001.1"/>
</dbReference>
<evidence type="ECO:0000313" key="3">
    <source>
        <dbReference type="Proteomes" id="UP000319828"/>
    </source>
</evidence>
<dbReference type="AlphaFoldDB" id="A0A557PFK5"/>
<accession>A0A557PFK5</accession>
<protein>
    <submittedName>
        <fullName evidence="2">Inovirus Gp2 family protein</fullName>
    </submittedName>
</protein>
<dbReference type="EMBL" id="VMKJ01000002">
    <property type="protein sequence ID" value="TVO39431.1"/>
    <property type="molecule type" value="Genomic_DNA"/>
</dbReference>
<feature type="domain" description="YagK/YfjJ C-terminal" evidence="1">
    <location>
        <begin position="136"/>
        <end position="224"/>
    </location>
</feature>
<evidence type="ECO:0000313" key="2">
    <source>
        <dbReference type="EMBL" id="TVO39431.1"/>
    </source>
</evidence>
<dbReference type="Pfam" id="PF11726">
    <property type="entry name" value="YagK_YfjJ_C"/>
    <property type="match status" value="1"/>
</dbReference>
<evidence type="ECO:0000259" key="1">
    <source>
        <dbReference type="Pfam" id="PF11726"/>
    </source>
</evidence>
<organism evidence="2 3">
    <name type="scientific">Vibrio algivorus</name>
    <dbReference type="NCBI Taxonomy" id="1667024"/>
    <lineage>
        <taxon>Bacteria</taxon>
        <taxon>Pseudomonadati</taxon>
        <taxon>Pseudomonadota</taxon>
        <taxon>Gammaproteobacteria</taxon>
        <taxon>Vibrionales</taxon>
        <taxon>Vibrionaceae</taxon>
        <taxon>Vibrio</taxon>
    </lineage>
</organism>